<organism evidence="9 10">
    <name type="scientific">Roseobacter litoralis (strain ATCC 49566 / DSM 6996 / JCM 21268 / NBRC 15278 / OCh 149)</name>
    <dbReference type="NCBI Taxonomy" id="391595"/>
    <lineage>
        <taxon>Bacteria</taxon>
        <taxon>Pseudomonadati</taxon>
        <taxon>Pseudomonadota</taxon>
        <taxon>Alphaproteobacteria</taxon>
        <taxon>Rhodobacterales</taxon>
        <taxon>Roseobacteraceae</taxon>
        <taxon>Roseobacter</taxon>
    </lineage>
</organism>
<accession>F7ZCL7</accession>
<dbReference type="HOGENOM" id="CLU_003601_3_3_5"/>
<dbReference type="PROSITE" id="PS00722">
    <property type="entry name" value="FTHFS_2"/>
    <property type="match status" value="1"/>
</dbReference>
<dbReference type="CDD" id="cd00477">
    <property type="entry name" value="FTHFS"/>
    <property type="match status" value="1"/>
</dbReference>
<keyword evidence="3 8" id="KW-0436">Ligase</keyword>
<dbReference type="GO" id="GO:0035999">
    <property type="term" value="P:tetrahydrofolate interconversion"/>
    <property type="evidence" value="ECO:0007669"/>
    <property type="project" value="UniProtKB-UniRule"/>
</dbReference>
<keyword evidence="2 8" id="KW-0554">One-carbon metabolism</keyword>
<evidence type="ECO:0000256" key="1">
    <source>
        <dbReference type="ARBA" id="ARBA00004777"/>
    </source>
</evidence>
<dbReference type="HAMAP" id="MF_01543">
    <property type="entry name" value="FTHFS"/>
    <property type="match status" value="1"/>
</dbReference>
<dbReference type="STRING" id="391595.RLO149_c012460"/>
<dbReference type="SUPFAM" id="SSF52540">
    <property type="entry name" value="P-loop containing nucleoside triphosphate hydrolases"/>
    <property type="match status" value="1"/>
</dbReference>
<dbReference type="UniPathway" id="UPA00193"/>
<dbReference type="EMBL" id="CP002623">
    <property type="protein sequence ID" value="AEI93248.1"/>
    <property type="molecule type" value="Genomic_DNA"/>
</dbReference>
<dbReference type="eggNOG" id="COG2759">
    <property type="taxonomic scope" value="Bacteria"/>
</dbReference>
<evidence type="ECO:0000256" key="6">
    <source>
        <dbReference type="ARBA" id="ARBA00049033"/>
    </source>
</evidence>
<dbReference type="NCBIfam" id="NF010030">
    <property type="entry name" value="PRK13505.1"/>
    <property type="match status" value="1"/>
</dbReference>
<evidence type="ECO:0000256" key="4">
    <source>
        <dbReference type="ARBA" id="ARBA00022741"/>
    </source>
</evidence>
<name>F7ZCL7_ROSLO</name>
<dbReference type="Pfam" id="PF01268">
    <property type="entry name" value="FTHFS"/>
    <property type="match status" value="1"/>
</dbReference>
<protein>
    <recommendedName>
        <fullName evidence="8">Formate--tetrahydrofolate ligase</fullName>
        <ecNumber evidence="8">6.3.4.3</ecNumber>
    </recommendedName>
    <alternativeName>
        <fullName evidence="8">Formyltetrahydrofolate synthetase</fullName>
        <shortName evidence="8">FHS</shortName>
        <shortName evidence="8">FTHFS</shortName>
    </alternativeName>
</protein>
<dbReference type="OrthoDB" id="9761733at2"/>
<dbReference type="FunFam" id="3.10.410.10:FF:000001">
    <property type="entry name" value="Putative formate--tetrahydrofolate ligase"/>
    <property type="match status" value="1"/>
</dbReference>
<gene>
    <name evidence="8 9" type="primary">fhs</name>
    <name evidence="9" type="ordered locus">RLO149_c012460</name>
</gene>
<dbReference type="InterPro" id="IPR027417">
    <property type="entry name" value="P-loop_NTPase"/>
</dbReference>
<evidence type="ECO:0000313" key="9">
    <source>
        <dbReference type="EMBL" id="AEI93248.1"/>
    </source>
</evidence>
<dbReference type="AlphaFoldDB" id="F7ZCL7"/>
<proteinExistence type="inferred from homology"/>
<comment type="similarity">
    <text evidence="7 8">Belongs to the formate--tetrahydrofolate ligase family.</text>
</comment>
<evidence type="ECO:0000256" key="8">
    <source>
        <dbReference type="HAMAP-Rule" id="MF_01543"/>
    </source>
</evidence>
<feature type="binding site" evidence="8">
    <location>
        <begin position="67"/>
        <end position="74"/>
    </location>
    <ligand>
        <name>ATP</name>
        <dbReference type="ChEBI" id="CHEBI:30616"/>
    </ligand>
</feature>
<sequence>MAFKTDIEIARAATKLPIQEIGAKLGISSDDLLPYGHDKAKVSQSFINSVQGNKNGKLVLVTAINPTPAGEGKTTTTVGLGDGLNRIGRKAAVCIREASLGPNFGMKGGAAGGGNAQVVPMEEMNLHFTGDFHAITSAHNLLSAMIDNHIYWGNELEIDTRRVVWRRVLDMNDRALRTITASLGGVANGFPREAGFDITVASEVMAILCLANNLEDLQKRLGDMIVAYRRDRTPIYARDIKADGAMTVLLKDAMQPNLVQTLENNPAFVHGGPFANIAHGCNSVIATTTALKLADFVVTEAGFGADLGAEKFLNIKCRKAGLAPSCVVVVATVRAMKMNGGVAKADLGAENVDAVKKGCPNLGRHIENVKSFGVPVVVAINHFVTDTDAEVQAVKDFVSEHGSEAILSRHWELGSEGSAELATRVAEIADADMANFAPIYPDDMSLFDKIDTIAKRIYRADEVLMDQKLRNQLKDWEAQGYGNLPVCMAKTQYSFTTDPERRGAPTGFSVPVREVRLSAGAGFVIAICGEIMTMPGLPRVPSAEAIKLNADGDVEGLF</sequence>
<dbReference type="InterPro" id="IPR000559">
    <property type="entry name" value="Formate_THF_ligase"/>
</dbReference>
<reference evidence="9 10" key="1">
    <citation type="journal article" date="2011" name="BMC Genomics">
        <title>Comparative genome analysis and genome-guided physiological analysis of Roseobacter litoralis.</title>
        <authorList>
            <person name="Kalhoefer D."/>
            <person name="Thole S."/>
            <person name="Voget S."/>
            <person name="Lehmann R."/>
            <person name="Liesegang H."/>
            <person name="Wollher A."/>
            <person name="Daniel R."/>
            <person name="Simon M."/>
            <person name="Brinkhoff T."/>
        </authorList>
    </citation>
    <scope>NUCLEOTIDE SEQUENCE [LARGE SCALE GENOMIC DNA]</scope>
    <source>
        <strain evidence="10">ATCC 49566 / DSM 6996 / JCM 21268 / NBRC 15278 / OCh 149</strain>
    </source>
</reference>
<dbReference type="InterPro" id="IPR020628">
    <property type="entry name" value="Formate_THF_ligase_CS"/>
</dbReference>
<dbReference type="EC" id="6.3.4.3" evidence="8"/>
<evidence type="ECO:0000256" key="5">
    <source>
        <dbReference type="ARBA" id="ARBA00022840"/>
    </source>
</evidence>
<evidence type="ECO:0000256" key="2">
    <source>
        <dbReference type="ARBA" id="ARBA00022563"/>
    </source>
</evidence>
<dbReference type="FunFam" id="3.30.1510.10:FF:000001">
    <property type="entry name" value="Formate--tetrahydrofolate ligase"/>
    <property type="match status" value="1"/>
</dbReference>
<dbReference type="Gene3D" id="3.30.1510.10">
    <property type="entry name" value="Domain 2, N(10)-formyltetrahydrofolate synthetase"/>
    <property type="match status" value="1"/>
</dbReference>
<dbReference type="KEGG" id="rli:RLO149_c012460"/>
<comment type="pathway">
    <text evidence="1 8">One-carbon metabolism; tetrahydrofolate interconversion.</text>
</comment>
<evidence type="ECO:0000256" key="7">
    <source>
        <dbReference type="ARBA" id="ARBA00061363"/>
    </source>
</evidence>
<dbReference type="Proteomes" id="UP000001353">
    <property type="component" value="Chromosome"/>
</dbReference>
<comment type="catalytic activity">
    <reaction evidence="6 8">
        <text>(6S)-5,6,7,8-tetrahydrofolate + formate + ATP = (6R)-10-formyltetrahydrofolate + ADP + phosphate</text>
        <dbReference type="Rhea" id="RHEA:20221"/>
        <dbReference type="ChEBI" id="CHEBI:15740"/>
        <dbReference type="ChEBI" id="CHEBI:30616"/>
        <dbReference type="ChEBI" id="CHEBI:43474"/>
        <dbReference type="ChEBI" id="CHEBI:57453"/>
        <dbReference type="ChEBI" id="CHEBI:195366"/>
        <dbReference type="ChEBI" id="CHEBI:456216"/>
        <dbReference type="EC" id="6.3.4.3"/>
    </reaction>
</comment>
<keyword evidence="4 8" id="KW-0547">Nucleotide-binding</keyword>
<dbReference type="Gene3D" id="3.10.410.10">
    <property type="entry name" value="Formyltetrahydrofolate synthetase, domain 3"/>
    <property type="match status" value="1"/>
</dbReference>
<dbReference type="RefSeq" id="WP_013961186.1">
    <property type="nucleotide sequence ID" value="NC_015730.1"/>
</dbReference>
<evidence type="ECO:0000313" key="10">
    <source>
        <dbReference type="Proteomes" id="UP000001353"/>
    </source>
</evidence>
<keyword evidence="5 8" id="KW-0067">ATP-binding</keyword>
<dbReference type="Gene3D" id="3.40.50.300">
    <property type="entry name" value="P-loop containing nucleotide triphosphate hydrolases"/>
    <property type="match status" value="1"/>
</dbReference>
<dbReference type="GO" id="GO:0004329">
    <property type="term" value="F:formate-tetrahydrofolate ligase activity"/>
    <property type="evidence" value="ECO:0007669"/>
    <property type="project" value="UniProtKB-UniRule"/>
</dbReference>
<dbReference type="GO" id="GO:0005524">
    <property type="term" value="F:ATP binding"/>
    <property type="evidence" value="ECO:0007669"/>
    <property type="project" value="UniProtKB-UniRule"/>
</dbReference>
<evidence type="ECO:0000256" key="3">
    <source>
        <dbReference type="ARBA" id="ARBA00022598"/>
    </source>
</evidence>
<keyword evidence="10" id="KW-1185">Reference proteome</keyword>